<feature type="compositionally biased region" description="Basic and acidic residues" evidence="1">
    <location>
        <begin position="386"/>
        <end position="405"/>
    </location>
</feature>
<feature type="domain" description="Flagellar hook-length control protein-like C-terminal" evidence="2">
    <location>
        <begin position="253"/>
        <end position="320"/>
    </location>
</feature>
<dbReference type="Pfam" id="PF02120">
    <property type="entry name" value="Flg_hook"/>
    <property type="match status" value="1"/>
</dbReference>
<dbReference type="Proteomes" id="UP001596060">
    <property type="component" value="Unassembled WGS sequence"/>
</dbReference>
<feature type="region of interest" description="Disordered" evidence="1">
    <location>
        <begin position="322"/>
        <end position="405"/>
    </location>
</feature>
<dbReference type="RefSeq" id="WP_066724060.1">
    <property type="nucleotide sequence ID" value="NZ_JBHSLU010000127.1"/>
</dbReference>
<reference evidence="4" key="1">
    <citation type="journal article" date="2019" name="Int. J. Syst. Evol. Microbiol.">
        <title>The Global Catalogue of Microorganisms (GCM) 10K type strain sequencing project: providing services to taxonomists for standard genome sequencing and annotation.</title>
        <authorList>
            <consortium name="The Broad Institute Genomics Platform"/>
            <consortium name="The Broad Institute Genome Sequencing Center for Infectious Disease"/>
            <person name="Wu L."/>
            <person name="Ma J."/>
        </authorList>
    </citation>
    <scope>NUCLEOTIDE SEQUENCE [LARGE SCALE GENOMIC DNA]</scope>
    <source>
        <strain evidence="4">CCUG 43117</strain>
    </source>
</reference>
<dbReference type="InterPro" id="IPR021136">
    <property type="entry name" value="Flagellar_hook_control-like_C"/>
</dbReference>
<feature type="compositionally biased region" description="Basic and acidic residues" evidence="1">
    <location>
        <begin position="357"/>
        <end position="368"/>
    </location>
</feature>
<keyword evidence="3" id="KW-0969">Cilium</keyword>
<keyword evidence="3" id="KW-0282">Flagellum</keyword>
<dbReference type="EMBL" id="JBHSLU010000127">
    <property type="protein sequence ID" value="MFC5508886.1"/>
    <property type="molecule type" value="Genomic_DNA"/>
</dbReference>
<sequence>MSQVETPVLPSPRGAEAAKNPKTRLTAGGREERGQAFRSLLQTLDKGAGKGVAEKPTEPGRAEPGDKAEAFPAERLADLLATAPTEPTIPTDGAADAARLLLGAAQPPAPETRPEPRRETGPRRDGFAALNGVLARAATGAADALEPAPRPATAEAGIALPTEEVALPDLPDATGLLDPKPAAAEVTAKDAGPDKPFTIAVIRQETHLPPVMRLSPLQQVAEPIRQAASELSASRAEEVPDLGTAKPGGIAEPTKILHIQLSPVELGSIVVKLRISQGGMEVRLEASRAETAQLLANDREALREIVRASGHALDQVSVETVHVESAGADPRPGQDAPRDGTREEGAGRNGRGFDPSRQQDRQNDRQNDRPSPQRQDARNEALISTEDTHDRRESHRPGRDPLRYL</sequence>
<feature type="compositionally biased region" description="Low complexity" evidence="1">
    <location>
        <begin position="92"/>
        <end position="105"/>
    </location>
</feature>
<accession>A0ABW0P9Y2</accession>
<evidence type="ECO:0000259" key="2">
    <source>
        <dbReference type="Pfam" id="PF02120"/>
    </source>
</evidence>
<comment type="caution">
    <text evidence="3">The sequence shown here is derived from an EMBL/GenBank/DDBJ whole genome shotgun (WGS) entry which is preliminary data.</text>
</comment>
<dbReference type="CDD" id="cd17470">
    <property type="entry name" value="T3SS_Flik_C"/>
    <property type="match status" value="1"/>
</dbReference>
<evidence type="ECO:0000313" key="4">
    <source>
        <dbReference type="Proteomes" id="UP001596060"/>
    </source>
</evidence>
<feature type="region of interest" description="Disordered" evidence="1">
    <location>
        <begin position="1"/>
        <end position="125"/>
    </location>
</feature>
<keyword evidence="4" id="KW-1185">Reference proteome</keyword>
<proteinExistence type="predicted"/>
<protein>
    <submittedName>
        <fullName evidence="3">Flagellar hook-length control protein FliK</fullName>
    </submittedName>
</protein>
<gene>
    <name evidence="3" type="ORF">ACFPN9_27015</name>
</gene>
<feature type="compositionally biased region" description="Basic and acidic residues" evidence="1">
    <location>
        <begin position="52"/>
        <end position="69"/>
    </location>
</feature>
<dbReference type="InterPro" id="IPR038610">
    <property type="entry name" value="FliK-like_C_sf"/>
</dbReference>
<evidence type="ECO:0000256" key="1">
    <source>
        <dbReference type="SAM" id="MobiDB-lite"/>
    </source>
</evidence>
<dbReference type="Gene3D" id="3.30.750.140">
    <property type="match status" value="1"/>
</dbReference>
<evidence type="ECO:0000313" key="3">
    <source>
        <dbReference type="EMBL" id="MFC5508886.1"/>
    </source>
</evidence>
<name>A0ABW0P9Y2_9HYPH</name>
<feature type="compositionally biased region" description="Basic and acidic residues" evidence="1">
    <location>
        <begin position="112"/>
        <end position="125"/>
    </location>
</feature>
<keyword evidence="3" id="KW-0966">Cell projection</keyword>
<feature type="compositionally biased region" description="Basic and acidic residues" evidence="1">
    <location>
        <begin position="336"/>
        <end position="346"/>
    </location>
</feature>
<organism evidence="3 4">
    <name type="scientific">Bosea massiliensis</name>
    <dbReference type="NCBI Taxonomy" id="151419"/>
    <lineage>
        <taxon>Bacteria</taxon>
        <taxon>Pseudomonadati</taxon>
        <taxon>Pseudomonadota</taxon>
        <taxon>Alphaproteobacteria</taxon>
        <taxon>Hyphomicrobiales</taxon>
        <taxon>Boseaceae</taxon>
        <taxon>Bosea</taxon>
    </lineage>
</organism>